<dbReference type="EC" id="2.3.1.-" evidence="4"/>
<dbReference type="PANTHER" id="PTHR11104:SF0">
    <property type="entry name" value="SPBETA PROPHAGE-DERIVED AMINOGLYCOSIDE N(3')-ACETYLTRANSFERASE-LIKE PROTEIN YOKD"/>
    <property type="match status" value="1"/>
</dbReference>
<dbReference type="SUPFAM" id="SSF110710">
    <property type="entry name" value="TTHA0583/YokD-like"/>
    <property type="match status" value="1"/>
</dbReference>
<dbReference type="InterPro" id="IPR003679">
    <property type="entry name" value="Amioglycoside_AcTrfase"/>
</dbReference>
<dbReference type="PANTHER" id="PTHR11104">
    <property type="entry name" value="AMINOGLYCOSIDE N3-ACETYLTRANSFERASE"/>
    <property type="match status" value="1"/>
</dbReference>
<dbReference type="Proteomes" id="UP000218418">
    <property type="component" value="Chromosome"/>
</dbReference>
<reference evidence="5 6" key="1">
    <citation type="submission" date="2017-06" db="EMBL/GenBank/DDBJ databases">
        <title>Genome sequencing of cyanobaciteial culture collection at National Institute for Environmental Studies (NIES).</title>
        <authorList>
            <person name="Hirose Y."/>
            <person name="Shimura Y."/>
            <person name="Fujisawa T."/>
            <person name="Nakamura Y."/>
            <person name="Kawachi M."/>
        </authorList>
    </citation>
    <scope>NUCLEOTIDE SEQUENCE [LARGE SCALE GENOMIC DNA]</scope>
    <source>
        <strain evidence="5 6">NIES-267</strain>
    </source>
</reference>
<dbReference type="Pfam" id="PF02522">
    <property type="entry name" value="Antibiotic_NAT"/>
    <property type="match status" value="1"/>
</dbReference>
<comment type="similarity">
    <text evidence="1 4">Belongs to the antibiotic N-acetyltransferase family.</text>
</comment>
<keyword evidence="6" id="KW-1185">Reference proteome</keyword>
<sequence length="269" mass="30023">MTEAEAISKSQFPRTRETLKQDLINAGLTPGITVIVHSSLSSLGWVCGGAVAVIQALMDVITPNGTLVMPTHSSDYSDPEPWENPPVPAEWWQTIRDTMPAYDARITPTRNMGKVVEVFRTCEDVLRSSHPNFSFAAWGNHAEAIIKNHSLNYSLGEASPLARLYDLNGYVLLLGTGYDTCTTFHLAEYRQDNPKKTNYAAPILESGERIWKTYSDIEFNNDCFVIMGSDFEKTGCVKKSQVGFAQTKFFAVKDAVDFGVNWLRENKLK</sequence>
<dbReference type="GO" id="GO:0046353">
    <property type="term" value="F:aminoglycoside 3-N-acetyltransferase activity"/>
    <property type="evidence" value="ECO:0007669"/>
    <property type="project" value="UniProtKB-EC"/>
</dbReference>
<keyword evidence="3 4" id="KW-0012">Acyltransferase</keyword>
<gene>
    <name evidence="5" type="ORF">NIES267_24780</name>
</gene>
<evidence type="ECO:0000313" key="5">
    <source>
        <dbReference type="EMBL" id="BAY82992.1"/>
    </source>
</evidence>
<dbReference type="GO" id="GO:0046677">
    <property type="term" value="P:response to antibiotic"/>
    <property type="evidence" value="ECO:0007669"/>
    <property type="project" value="UniProtKB-KW"/>
</dbReference>
<evidence type="ECO:0000313" key="6">
    <source>
        <dbReference type="Proteomes" id="UP000218418"/>
    </source>
</evidence>
<dbReference type="InterPro" id="IPR028345">
    <property type="entry name" value="Antibiotic_NAT-like"/>
</dbReference>
<evidence type="ECO:0000256" key="1">
    <source>
        <dbReference type="ARBA" id="ARBA00006383"/>
    </source>
</evidence>
<dbReference type="EMBL" id="AP018227">
    <property type="protein sequence ID" value="BAY82992.1"/>
    <property type="molecule type" value="Genomic_DNA"/>
</dbReference>
<evidence type="ECO:0000256" key="2">
    <source>
        <dbReference type="ARBA" id="ARBA00022679"/>
    </source>
</evidence>
<organism evidence="5 6">
    <name type="scientific">Calothrix parasitica NIES-267</name>
    <dbReference type="NCBI Taxonomy" id="1973488"/>
    <lineage>
        <taxon>Bacteria</taxon>
        <taxon>Bacillati</taxon>
        <taxon>Cyanobacteriota</taxon>
        <taxon>Cyanophyceae</taxon>
        <taxon>Nostocales</taxon>
        <taxon>Calotrichaceae</taxon>
        <taxon>Calothrix</taxon>
    </lineage>
</organism>
<keyword evidence="4" id="KW-0046">Antibiotic resistance</keyword>
<name>A0A1Z4LP09_9CYAN</name>
<keyword evidence="2 4" id="KW-0808">Transferase</keyword>
<protein>
    <recommendedName>
        <fullName evidence="4">Aminoglycoside N(3)-acetyltransferase</fullName>
        <ecNumber evidence="4">2.3.1.-</ecNumber>
    </recommendedName>
</protein>
<evidence type="ECO:0000256" key="3">
    <source>
        <dbReference type="ARBA" id="ARBA00023315"/>
    </source>
</evidence>
<accession>A0A1Z4LP09</accession>
<dbReference type="AlphaFoldDB" id="A0A1Z4LP09"/>
<proteinExistence type="inferred from homology"/>
<comment type="catalytic activity">
    <reaction evidence="4">
        <text>a 2-deoxystreptamine antibiotic + acetyl-CoA = an N(3)-acetyl-2-deoxystreptamine antibiotic + CoA + H(+)</text>
        <dbReference type="Rhea" id="RHEA:12665"/>
        <dbReference type="ChEBI" id="CHEBI:15378"/>
        <dbReference type="ChEBI" id="CHEBI:57287"/>
        <dbReference type="ChEBI" id="CHEBI:57288"/>
        <dbReference type="ChEBI" id="CHEBI:57921"/>
        <dbReference type="ChEBI" id="CHEBI:77452"/>
        <dbReference type="EC" id="2.3.1.81"/>
    </reaction>
</comment>
<evidence type="ECO:0000256" key="4">
    <source>
        <dbReference type="RuleBase" id="RU365031"/>
    </source>
</evidence>
<dbReference type="OrthoDB" id="7330654at2"/>